<accession>X1AYY8</accession>
<proteinExistence type="predicted"/>
<feature type="non-terminal residue" evidence="1">
    <location>
        <position position="1"/>
    </location>
</feature>
<evidence type="ECO:0000313" key="1">
    <source>
        <dbReference type="EMBL" id="GAG87965.1"/>
    </source>
</evidence>
<sequence length="47" mass="5281">KAKVFRKAEKEAKYLLEGYPVVCTDMGLFFPSVVDNMQAANSRNASR</sequence>
<gene>
    <name evidence="1" type="ORF">S01H4_24750</name>
</gene>
<reference evidence="1" key="1">
    <citation type="journal article" date="2014" name="Front. Microbiol.">
        <title>High frequency of phylogenetically diverse reductive dehalogenase-homologous genes in deep subseafloor sedimentary metagenomes.</title>
        <authorList>
            <person name="Kawai M."/>
            <person name="Futagami T."/>
            <person name="Toyoda A."/>
            <person name="Takaki Y."/>
            <person name="Nishi S."/>
            <person name="Hori S."/>
            <person name="Arai W."/>
            <person name="Tsubouchi T."/>
            <person name="Morono Y."/>
            <person name="Uchiyama I."/>
            <person name="Ito T."/>
            <person name="Fujiyama A."/>
            <person name="Inagaki F."/>
            <person name="Takami H."/>
        </authorList>
    </citation>
    <scope>NUCLEOTIDE SEQUENCE</scope>
    <source>
        <strain evidence="1">Expedition CK06-06</strain>
    </source>
</reference>
<comment type="caution">
    <text evidence="1">The sequence shown here is derived from an EMBL/GenBank/DDBJ whole genome shotgun (WGS) entry which is preliminary data.</text>
</comment>
<organism evidence="1">
    <name type="scientific">marine sediment metagenome</name>
    <dbReference type="NCBI Taxonomy" id="412755"/>
    <lineage>
        <taxon>unclassified sequences</taxon>
        <taxon>metagenomes</taxon>
        <taxon>ecological metagenomes</taxon>
    </lineage>
</organism>
<dbReference type="EMBL" id="BART01011673">
    <property type="protein sequence ID" value="GAG87965.1"/>
    <property type="molecule type" value="Genomic_DNA"/>
</dbReference>
<protein>
    <submittedName>
        <fullName evidence="1">Uncharacterized protein</fullName>
    </submittedName>
</protein>
<name>X1AYY8_9ZZZZ</name>
<dbReference type="AlphaFoldDB" id="X1AYY8"/>